<gene>
    <name evidence="2" type="ORF">AGOR_G00143560</name>
</gene>
<proteinExistence type="predicted"/>
<accession>A0A8T3D5Y4</accession>
<name>A0A8T3D5Y4_9TELE</name>
<comment type="caution">
    <text evidence="2">The sequence shown here is derived from an EMBL/GenBank/DDBJ whole genome shotgun (WGS) entry which is preliminary data.</text>
</comment>
<evidence type="ECO:0000313" key="3">
    <source>
        <dbReference type="Proteomes" id="UP000829720"/>
    </source>
</evidence>
<reference evidence="2" key="1">
    <citation type="submission" date="2021-01" db="EMBL/GenBank/DDBJ databases">
        <authorList>
            <person name="Zahm M."/>
            <person name="Roques C."/>
            <person name="Cabau C."/>
            <person name="Klopp C."/>
            <person name="Donnadieu C."/>
            <person name="Jouanno E."/>
            <person name="Lampietro C."/>
            <person name="Louis A."/>
            <person name="Herpin A."/>
            <person name="Echchiki A."/>
            <person name="Berthelot C."/>
            <person name="Parey E."/>
            <person name="Roest-Crollius H."/>
            <person name="Braasch I."/>
            <person name="Postlethwait J."/>
            <person name="Bobe J."/>
            <person name="Montfort J."/>
            <person name="Bouchez O."/>
            <person name="Begum T."/>
            <person name="Mejri S."/>
            <person name="Adams A."/>
            <person name="Chen W.-J."/>
            <person name="Guiguen Y."/>
        </authorList>
    </citation>
    <scope>NUCLEOTIDE SEQUENCE</scope>
    <source>
        <tissue evidence="2">Blood</tissue>
    </source>
</reference>
<keyword evidence="3" id="KW-1185">Reference proteome</keyword>
<feature type="region of interest" description="Disordered" evidence="1">
    <location>
        <begin position="1"/>
        <end position="29"/>
    </location>
</feature>
<protein>
    <submittedName>
        <fullName evidence="2">Uncharacterized protein</fullName>
    </submittedName>
</protein>
<evidence type="ECO:0000256" key="1">
    <source>
        <dbReference type="SAM" id="MobiDB-lite"/>
    </source>
</evidence>
<sequence>MKKGTRHEVLSRPPTTESLRTESRHSNRKQRHWHFCEVNVLTYTLIHKGKAADLRTRYQIKTERYTPGVDSFDVAQC</sequence>
<feature type="compositionally biased region" description="Basic and acidic residues" evidence="1">
    <location>
        <begin position="1"/>
        <end position="10"/>
    </location>
</feature>
<dbReference type="AlphaFoldDB" id="A0A8T3D5Y4"/>
<dbReference type="EMBL" id="JAERUA010000013">
    <property type="protein sequence ID" value="KAI1891412.1"/>
    <property type="molecule type" value="Genomic_DNA"/>
</dbReference>
<organism evidence="2 3">
    <name type="scientific">Albula goreensis</name>
    <dbReference type="NCBI Taxonomy" id="1534307"/>
    <lineage>
        <taxon>Eukaryota</taxon>
        <taxon>Metazoa</taxon>
        <taxon>Chordata</taxon>
        <taxon>Craniata</taxon>
        <taxon>Vertebrata</taxon>
        <taxon>Euteleostomi</taxon>
        <taxon>Actinopterygii</taxon>
        <taxon>Neopterygii</taxon>
        <taxon>Teleostei</taxon>
        <taxon>Albuliformes</taxon>
        <taxon>Albulidae</taxon>
        <taxon>Albula</taxon>
    </lineage>
</organism>
<dbReference type="Proteomes" id="UP000829720">
    <property type="component" value="Unassembled WGS sequence"/>
</dbReference>
<evidence type="ECO:0000313" key="2">
    <source>
        <dbReference type="EMBL" id="KAI1891412.1"/>
    </source>
</evidence>